<protein>
    <recommendedName>
        <fullName evidence="3">DUF943 family protein</fullName>
    </recommendedName>
</protein>
<gene>
    <name evidence="1" type="ORF">VOF76_18430</name>
</gene>
<accession>A0ABU6I969</accession>
<evidence type="ECO:0000313" key="2">
    <source>
        <dbReference type="Proteomes" id="UP001357437"/>
    </source>
</evidence>
<comment type="caution">
    <text evidence="1">The sequence shown here is derived from an EMBL/GenBank/DDBJ whole genome shotgun (WGS) entry which is preliminary data.</text>
</comment>
<dbReference type="RefSeq" id="WP_225321534.1">
    <property type="nucleotide sequence ID" value="NZ_CBCYJT010000017.1"/>
</dbReference>
<dbReference type="Proteomes" id="UP001357437">
    <property type="component" value="Unassembled WGS sequence"/>
</dbReference>
<name>A0ABU6I969_9ENTR</name>
<organism evidence="1 2">
    <name type="scientific">Leclercia adecarboxylata</name>
    <dbReference type="NCBI Taxonomy" id="83655"/>
    <lineage>
        <taxon>Bacteria</taxon>
        <taxon>Pseudomonadati</taxon>
        <taxon>Pseudomonadota</taxon>
        <taxon>Gammaproteobacteria</taxon>
        <taxon>Enterobacterales</taxon>
        <taxon>Enterobacteriaceae</taxon>
        <taxon>Leclercia</taxon>
    </lineage>
</organism>
<keyword evidence="2" id="KW-1185">Reference proteome</keyword>
<sequence length="141" mass="16908">MMFIFMRSLTAIFIAALILCGTFIYITASNINEMTVYKETDRYRYYTLTYNEIQNAPRISQHYYFESHPGDGYPPSNDIIFKDTTNAEPLRVYLINLGYIKERRRKRGMEVWCQPKKECRDRFYLYVDKHAKEVRLTSIQD</sequence>
<proteinExistence type="predicted"/>
<evidence type="ECO:0008006" key="3">
    <source>
        <dbReference type="Google" id="ProtNLM"/>
    </source>
</evidence>
<dbReference type="EMBL" id="JAYMCU010000038">
    <property type="protein sequence ID" value="MEC3938140.1"/>
    <property type="molecule type" value="Genomic_DNA"/>
</dbReference>
<reference evidence="1 2" key="1">
    <citation type="submission" date="2024-01" db="EMBL/GenBank/DDBJ databases">
        <title>Comparative Genomics of Leclercia adecarboxylata Strains Isolated from Several Sources.</title>
        <authorList>
            <person name="Yescas-Zazueta V."/>
            <person name="Balbuena-Alonso M.G."/>
            <person name="Valencia D."/>
            <person name="Mendez-Pfeiffer P.A."/>
            <person name="Ballesteros-Monrreal M.G."/>
            <person name="Rocha-Gracia R.D.C."/>
            <person name="Barrios-Villa E."/>
        </authorList>
    </citation>
    <scope>NUCLEOTIDE SEQUENCE [LARGE SCALE GENOMIC DNA]</scope>
    <source>
        <strain evidence="1 2">33MEM</strain>
    </source>
</reference>
<evidence type="ECO:0000313" key="1">
    <source>
        <dbReference type="EMBL" id="MEC3938140.1"/>
    </source>
</evidence>